<keyword evidence="1" id="KW-0812">Transmembrane</keyword>
<name>A0ABX2Q700_9BACT</name>
<proteinExistence type="predicted"/>
<comment type="caution">
    <text evidence="2">The sequence shown here is derived from an EMBL/GenBank/DDBJ whole genome shotgun (WGS) entry which is preliminary data.</text>
</comment>
<feature type="transmembrane region" description="Helical" evidence="1">
    <location>
        <begin position="47"/>
        <end position="68"/>
    </location>
</feature>
<feature type="transmembrane region" description="Helical" evidence="1">
    <location>
        <begin position="16"/>
        <end position="35"/>
    </location>
</feature>
<dbReference type="Proteomes" id="UP000626554">
    <property type="component" value="Unassembled WGS sequence"/>
</dbReference>
<feature type="transmembrane region" description="Helical" evidence="1">
    <location>
        <begin position="80"/>
        <end position="99"/>
    </location>
</feature>
<reference evidence="2 3" key="1">
    <citation type="submission" date="2020-05" db="EMBL/GenBank/DDBJ databases">
        <title>Hymenobacter terrestris sp. nov. and Hymenobacter lapidiphilus sp. nov., isolated from regoliths in Antarctica.</title>
        <authorList>
            <person name="Sedlacek I."/>
            <person name="Pantucek R."/>
            <person name="Zeman M."/>
            <person name="Holochova P."/>
            <person name="Kralova S."/>
            <person name="Stankova E."/>
            <person name="Sedo O."/>
            <person name="Micenkova L."/>
            <person name="Svec P."/>
            <person name="Gupta V."/>
            <person name="Sood U."/>
            <person name="Korpole U.S."/>
            <person name="Lal R."/>
        </authorList>
    </citation>
    <scope>NUCLEOTIDE SEQUENCE [LARGE SCALE GENOMIC DNA]</scope>
    <source>
        <strain evidence="2 3">P5252</strain>
    </source>
</reference>
<keyword evidence="3" id="KW-1185">Reference proteome</keyword>
<protein>
    <submittedName>
        <fullName evidence="2">Uncharacterized protein</fullName>
    </submittedName>
</protein>
<feature type="transmembrane region" description="Helical" evidence="1">
    <location>
        <begin position="105"/>
        <end position="123"/>
    </location>
</feature>
<dbReference type="EMBL" id="JABKAV010000113">
    <property type="protein sequence ID" value="NVO86752.1"/>
    <property type="molecule type" value="Genomic_DNA"/>
</dbReference>
<sequence>MNPELFAAPTPSRQRLFLLDGVGAVLSALCLGAVLPRFERALGVPAAVLHPLAAIAGALATGSLLCYWANPRPWQPWLRAIAAANLLYGVLTACLLAFGPWCVTAWGWGYFGLELAVVALLAGGEVRAASRTPGPRDGTVRP</sequence>
<organism evidence="2 3">
    <name type="scientific">Hymenobacter terrestris</name>
    <dbReference type="NCBI Taxonomy" id="2748310"/>
    <lineage>
        <taxon>Bacteria</taxon>
        <taxon>Pseudomonadati</taxon>
        <taxon>Bacteroidota</taxon>
        <taxon>Cytophagia</taxon>
        <taxon>Cytophagales</taxon>
        <taxon>Hymenobacteraceae</taxon>
        <taxon>Hymenobacter</taxon>
    </lineage>
</organism>
<keyword evidence="1" id="KW-0472">Membrane</keyword>
<evidence type="ECO:0000313" key="3">
    <source>
        <dbReference type="Proteomes" id="UP000626554"/>
    </source>
</evidence>
<accession>A0ABX2Q700</accession>
<dbReference type="RefSeq" id="WP_126546971.1">
    <property type="nucleotide sequence ID" value="NZ_JABKAV010000113.1"/>
</dbReference>
<evidence type="ECO:0000256" key="1">
    <source>
        <dbReference type="SAM" id="Phobius"/>
    </source>
</evidence>
<gene>
    <name evidence="2" type="ORF">HW556_17860</name>
</gene>
<keyword evidence="1" id="KW-1133">Transmembrane helix</keyword>
<evidence type="ECO:0000313" key="2">
    <source>
        <dbReference type="EMBL" id="NVO86752.1"/>
    </source>
</evidence>